<sequence length="56" mass="6585">MCGSGRIVNYLKSMLRELRHYVLFVGYRVEDMNGSQPQRVSLELDSWKWTASPMTF</sequence>
<keyword evidence="2" id="KW-1185">Reference proteome</keyword>
<organism evidence="1 2">
    <name type="scientific">Metapseudomonas resinovorans</name>
    <name type="common">Pseudomonas resinovorans</name>
    <dbReference type="NCBI Taxonomy" id="53412"/>
    <lineage>
        <taxon>Bacteria</taxon>
        <taxon>Pseudomonadati</taxon>
        <taxon>Pseudomonadota</taxon>
        <taxon>Gammaproteobacteria</taxon>
        <taxon>Pseudomonadales</taxon>
        <taxon>Pseudomonadaceae</taxon>
        <taxon>Metapseudomonas</taxon>
    </lineage>
</organism>
<comment type="caution">
    <text evidence="1">The sequence shown here is derived from an EMBL/GenBank/DDBJ whole genome shotgun (WGS) entry which is preliminary data.</text>
</comment>
<evidence type="ECO:0000313" key="2">
    <source>
        <dbReference type="Proteomes" id="UP001211689"/>
    </source>
</evidence>
<protein>
    <submittedName>
        <fullName evidence="1">Uncharacterized protein</fullName>
    </submittedName>
</protein>
<dbReference type="Gene3D" id="3.40.50.10890">
    <property type="match status" value="1"/>
</dbReference>
<gene>
    <name evidence="1" type="ORF">NNO07_24105</name>
</gene>
<reference evidence="1 2" key="1">
    <citation type="submission" date="2022-07" db="EMBL/GenBank/DDBJ databases">
        <title>Genome Analysis of Selected Gammaproteobacteria from Nigerian Food snails.</title>
        <authorList>
            <person name="Okafor A.C."/>
        </authorList>
    </citation>
    <scope>NUCLEOTIDE SEQUENCE [LARGE SCALE GENOMIC DNA]</scope>
    <source>
        <strain evidence="1 2">Awg 2</strain>
    </source>
</reference>
<dbReference type="EMBL" id="JANEWF010000041">
    <property type="protein sequence ID" value="MDA8486159.1"/>
    <property type="molecule type" value="Genomic_DNA"/>
</dbReference>
<name>A0ABT4YC08_METRE</name>
<dbReference type="Proteomes" id="UP001211689">
    <property type="component" value="Unassembled WGS sequence"/>
</dbReference>
<accession>A0ABT4YC08</accession>
<evidence type="ECO:0000313" key="1">
    <source>
        <dbReference type="EMBL" id="MDA8486159.1"/>
    </source>
</evidence>
<proteinExistence type="predicted"/>